<keyword evidence="2" id="KW-1185">Reference proteome</keyword>
<evidence type="ECO:0000313" key="1">
    <source>
        <dbReference type="EMBL" id="KLU07649.1"/>
    </source>
</evidence>
<protein>
    <submittedName>
        <fullName evidence="1">Uncharacterized protein</fullName>
    </submittedName>
</protein>
<organism evidence="1 2">
    <name type="scientific">Rhodopirellula islandica</name>
    <dbReference type="NCBI Taxonomy" id="595434"/>
    <lineage>
        <taxon>Bacteria</taxon>
        <taxon>Pseudomonadati</taxon>
        <taxon>Planctomycetota</taxon>
        <taxon>Planctomycetia</taxon>
        <taxon>Pirellulales</taxon>
        <taxon>Pirellulaceae</taxon>
        <taxon>Rhodopirellula</taxon>
    </lineage>
</organism>
<gene>
    <name evidence="1" type="ORF">RISK_000326</name>
</gene>
<dbReference type="Proteomes" id="UP000036367">
    <property type="component" value="Unassembled WGS sequence"/>
</dbReference>
<accession>A0A0J1EQ87</accession>
<dbReference type="PATRIC" id="fig|595434.4.peg.311"/>
<reference evidence="1" key="1">
    <citation type="submission" date="2015-05" db="EMBL/GenBank/DDBJ databases">
        <title>Permanent draft genome of Rhodopirellula islandicus K833.</title>
        <authorList>
            <person name="Kizina J."/>
            <person name="Richter M."/>
            <person name="Glockner F.O."/>
            <person name="Harder J."/>
        </authorList>
    </citation>
    <scope>NUCLEOTIDE SEQUENCE [LARGE SCALE GENOMIC DNA]</scope>
    <source>
        <strain evidence="1">K833</strain>
    </source>
</reference>
<dbReference type="AlphaFoldDB" id="A0A0J1EQ87"/>
<evidence type="ECO:0000313" key="2">
    <source>
        <dbReference type="Proteomes" id="UP000036367"/>
    </source>
</evidence>
<sequence>MPPSCAARYSLNLNCKRSSSKSETSGAVTNATGESITIDVFYDDPDIKAKGLTIDTLVKHELQHVFDICDSCEGHEIIYQQLFEPDADFAEEVMCMEIRAIIAEGSCDAFTDPSSRRECVRKSLEIYIPRYGTIAFMHALEKCYWDSTYHTAPPVFPY</sequence>
<name>A0A0J1EQ87_RHOIS</name>
<comment type="caution">
    <text evidence="1">The sequence shown here is derived from an EMBL/GenBank/DDBJ whole genome shotgun (WGS) entry which is preliminary data.</text>
</comment>
<proteinExistence type="predicted"/>
<dbReference type="EMBL" id="LECT01000005">
    <property type="protein sequence ID" value="KLU07649.1"/>
    <property type="molecule type" value="Genomic_DNA"/>
</dbReference>